<proteinExistence type="predicted"/>
<feature type="compositionally biased region" description="Low complexity" evidence="1">
    <location>
        <begin position="112"/>
        <end position="129"/>
    </location>
</feature>
<accession>A0AAD7NCR1</accession>
<reference evidence="2" key="1">
    <citation type="submission" date="2023-03" db="EMBL/GenBank/DDBJ databases">
        <title>Massive genome expansion in bonnet fungi (Mycena s.s.) driven by repeated elements and novel gene families across ecological guilds.</title>
        <authorList>
            <consortium name="Lawrence Berkeley National Laboratory"/>
            <person name="Harder C.B."/>
            <person name="Miyauchi S."/>
            <person name="Viragh M."/>
            <person name="Kuo A."/>
            <person name="Thoen E."/>
            <person name="Andreopoulos B."/>
            <person name="Lu D."/>
            <person name="Skrede I."/>
            <person name="Drula E."/>
            <person name="Henrissat B."/>
            <person name="Morin E."/>
            <person name="Kohler A."/>
            <person name="Barry K."/>
            <person name="LaButti K."/>
            <person name="Morin E."/>
            <person name="Salamov A."/>
            <person name="Lipzen A."/>
            <person name="Mereny Z."/>
            <person name="Hegedus B."/>
            <person name="Baldrian P."/>
            <person name="Stursova M."/>
            <person name="Weitz H."/>
            <person name="Taylor A."/>
            <person name="Grigoriev I.V."/>
            <person name="Nagy L.G."/>
            <person name="Martin F."/>
            <person name="Kauserud H."/>
        </authorList>
    </citation>
    <scope>NUCLEOTIDE SEQUENCE</scope>
    <source>
        <strain evidence="2">CBHHK182m</strain>
    </source>
</reference>
<dbReference type="EMBL" id="JARKIB010000051">
    <property type="protein sequence ID" value="KAJ7754784.1"/>
    <property type="molecule type" value="Genomic_DNA"/>
</dbReference>
<evidence type="ECO:0000313" key="2">
    <source>
        <dbReference type="EMBL" id="KAJ7754784.1"/>
    </source>
</evidence>
<organism evidence="2 3">
    <name type="scientific">Mycena metata</name>
    <dbReference type="NCBI Taxonomy" id="1033252"/>
    <lineage>
        <taxon>Eukaryota</taxon>
        <taxon>Fungi</taxon>
        <taxon>Dikarya</taxon>
        <taxon>Basidiomycota</taxon>
        <taxon>Agaricomycotina</taxon>
        <taxon>Agaricomycetes</taxon>
        <taxon>Agaricomycetidae</taxon>
        <taxon>Agaricales</taxon>
        <taxon>Marasmiineae</taxon>
        <taxon>Mycenaceae</taxon>
        <taxon>Mycena</taxon>
    </lineage>
</organism>
<comment type="caution">
    <text evidence="2">The sequence shown here is derived from an EMBL/GenBank/DDBJ whole genome shotgun (WGS) entry which is preliminary data.</text>
</comment>
<gene>
    <name evidence="2" type="ORF">B0H16DRAFT_1886489</name>
</gene>
<evidence type="ECO:0000313" key="3">
    <source>
        <dbReference type="Proteomes" id="UP001215598"/>
    </source>
</evidence>
<dbReference type="Proteomes" id="UP001215598">
    <property type="component" value="Unassembled WGS sequence"/>
</dbReference>
<name>A0AAD7NCR1_9AGAR</name>
<protein>
    <submittedName>
        <fullName evidence="2">Uncharacterized protein</fullName>
    </submittedName>
</protein>
<sequence>MGTATATGEEGDWERSRDAEGSTEVALIGPLALAVGGGGAGAGSTIAAPAPQQQHPRLACGRARTPPAAAKPSTPAPGHASSSSVPPSSTPALTDSVFAHALPHALRGRNHSVSISYPSSSHSHTSGSGSQAGGIRKCPLEPLTPAASVDGEREQGVVILVDLRVYRETPTATPLPSEIKVRRHIARVGWEAFGWCFTRRTSTCPLRFWRRMSFDMALPCPFLNSG</sequence>
<feature type="non-terminal residue" evidence="2">
    <location>
        <position position="226"/>
    </location>
</feature>
<evidence type="ECO:0000256" key="1">
    <source>
        <dbReference type="SAM" id="MobiDB-lite"/>
    </source>
</evidence>
<feature type="compositionally biased region" description="Low complexity" evidence="1">
    <location>
        <begin position="62"/>
        <end position="92"/>
    </location>
</feature>
<feature type="region of interest" description="Disordered" evidence="1">
    <location>
        <begin position="1"/>
        <end position="92"/>
    </location>
</feature>
<keyword evidence="3" id="KW-1185">Reference proteome</keyword>
<feature type="region of interest" description="Disordered" evidence="1">
    <location>
        <begin position="112"/>
        <end position="134"/>
    </location>
</feature>
<dbReference type="AlphaFoldDB" id="A0AAD7NCR1"/>